<reference evidence="5 6" key="1">
    <citation type="submission" date="2016-03" db="EMBL/GenBank/DDBJ databases">
        <title>Draft Genome Sequence of the Strain BR 10245 (Bradyrhizobium sp.) isolated from nodules of Centrolobium paraense.</title>
        <authorList>
            <person name="Simoes-Araujo J.L.Sr."/>
            <person name="Barauna A.C."/>
            <person name="Silva K."/>
            <person name="Zilli J.E."/>
        </authorList>
    </citation>
    <scope>NUCLEOTIDE SEQUENCE [LARGE SCALE GENOMIC DNA]</scope>
    <source>
        <strain evidence="5 6">BR 10245</strain>
    </source>
</reference>
<dbReference type="SMART" id="SM00895">
    <property type="entry name" value="FCD"/>
    <property type="match status" value="1"/>
</dbReference>
<dbReference type="GO" id="GO:0003700">
    <property type="term" value="F:DNA-binding transcription factor activity"/>
    <property type="evidence" value="ECO:0007669"/>
    <property type="project" value="InterPro"/>
</dbReference>
<dbReference type="InterPro" id="IPR036390">
    <property type="entry name" value="WH_DNA-bd_sf"/>
</dbReference>
<dbReference type="RefSeq" id="WP_063708117.1">
    <property type="nucleotide sequence ID" value="NZ_LUUB01000113.1"/>
</dbReference>
<evidence type="ECO:0000313" key="6">
    <source>
        <dbReference type="Proteomes" id="UP000076959"/>
    </source>
</evidence>
<keyword evidence="2" id="KW-0238">DNA-binding</keyword>
<dbReference type="Gene3D" id="1.10.10.10">
    <property type="entry name" value="Winged helix-like DNA-binding domain superfamily/Winged helix DNA-binding domain"/>
    <property type="match status" value="1"/>
</dbReference>
<dbReference type="Proteomes" id="UP000076959">
    <property type="component" value="Unassembled WGS sequence"/>
</dbReference>
<dbReference type="InterPro" id="IPR011711">
    <property type="entry name" value="GntR_C"/>
</dbReference>
<evidence type="ECO:0000256" key="1">
    <source>
        <dbReference type="ARBA" id="ARBA00023015"/>
    </source>
</evidence>
<evidence type="ECO:0000259" key="4">
    <source>
        <dbReference type="PROSITE" id="PS50949"/>
    </source>
</evidence>
<dbReference type="EMBL" id="LUUB01000113">
    <property type="protein sequence ID" value="OAF00415.1"/>
    <property type="molecule type" value="Genomic_DNA"/>
</dbReference>
<keyword evidence="1" id="KW-0805">Transcription regulation</keyword>
<proteinExistence type="predicted"/>
<keyword evidence="3" id="KW-0804">Transcription</keyword>
<dbReference type="SUPFAM" id="SSF48008">
    <property type="entry name" value="GntR ligand-binding domain-like"/>
    <property type="match status" value="1"/>
</dbReference>
<dbReference type="GO" id="GO:0003677">
    <property type="term" value="F:DNA binding"/>
    <property type="evidence" value="ECO:0007669"/>
    <property type="project" value="UniProtKB-KW"/>
</dbReference>
<dbReference type="AlphaFoldDB" id="A0A176Y8Z7"/>
<evidence type="ECO:0000256" key="2">
    <source>
        <dbReference type="ARBA" id="ARBA00023125"/>
    </source>
</evidence>
<evidence type="ECO:0000313" key="5">
    <source>
        <dbReference type="EMBL" id="OAF00415.1"/>
    </source>
</evidence>
<organism evidence="5 6">
    <name type="scientific">Bradyrhizobium centrolobii</name>
    <dbReference type="NCBI Taxonomy" id="1505087"/>
    <lineage>
        <taxon>Bacteria</taxon>
        <taxon>Pseudomonadati</taxon>
        <taxon>Pseudomonadota</taxon>
        <taxon>Alphaproteobacteria</taxon>
        <taxon>Hyphomicrobiales</taxon>
        <taxon>Nitrobacteraceae</taxon>
        <taxon>Bradyrhizobium</taxon>
    </lineage>
</organism>
<evidence type="ECO:0000256" key="3">
    <source>
        <dbReference type="ARBA" id="ARBA00023163"/>
    </source>
</evidence>
<dbReference type="InterPro" id="IPR036388">
    <property type="entry name" value="WH-like_DNA-bd_sf"/>
</dbReference>
<dbReference type="Gene3D" id="1.20.120.530">
    <property type="entry name" value="GntR ligand-binding domain-like"/>
    <property type="match status" value="1"/>
</dbReference>
<keyword evidence="6" id="KW-1185">Reference proteome</keyword>
<dbReference type="Pfam" id="PF00392">
    <property type="entry name" value="GntR"/>
    <property type="match status" value="1"/>
</dbReference>
<sequence>MKVRREQKRLLAAEIGGAILQGDYRPGEWLRQIDLEETFAAKRFDVRSALTQLAASGMVTHVENRGYRVAQPDLNVVREILAIRMLLEVEAVTQALPNIGPVELQKIKQAQKAFEEAVARGSKADQANTNAAFHDEIYRHAENQSLARLIVEIRNRARPGPIALWPSNAELQRSASHHVEIVAAIETRNVDALVAAVRRHIAESGANYPAGDRTPTERRSTS</sequence>
<protein>
    <recommendedName>
        <fullName evidence="4">HTH gntR-type domain-containing protein</fullName>
    </recommendedName>
</protein>
<dbReference type="PANTHER" id="PTHR43537">
    <property type="entry name" value="TRANSCRIPTIONAL REGULATOR, GNTR FAMILY"/>
    <property type="match status" value="1"/>
</dbReference>
<dbReference type="InterPro" id="IPR008920">
    <property type="entry name" value="TF_FadR/GntR_C"/>
</dbReference>
<dbReference type="OrthoDB" id="6087511at2"/>
<name>A0A176Y8Z7_9BRAD</name>
<dbReference type="PANTHER" id="PTHR43537:SF24">
    <property type="entry name" value="GLUCONATE OPERON TRANSCRIPTIONAL REPRESSOR"/>
    <property type="match status" value="1"/>
</dbReference>
<dbReference type="STRING" id="1505087.AYJ54_31635"/>
<dbReference type="Pfam" id="PF07729">
    <property type="entry name" value="FCD"/>
    <property type="match status" value="1"/>
</dbReference>
<feature type="domain" description="HTH gntR-type" evidence="4">
    <location>
        <begin position="5"/>
        <end position="72"/>
    </location>
</feature>
<dbReference type="PROSITE" id="PS50949">
    <property type="entry name" value="HTH_GNTR"/>
    <property type="match status" value="1"/>
</dbReference>
<gene>
    <name evidence="5" type="ORF">AYJ54_31635</name>
</gene>
<dbReference type="SUPFAM" id="SSF46785">
    <property type="entry name" value="Winged helix' DNA-binding domain"/>
    <property type="match status" value="1"/>
</dbReference>
<accession>A0A176Y8Z7</accession>
<comment type="caution">
    <text evidence="5">The sequence shown here is derived from an EMBL/GenBank/DDBJ whole genome shotgun (WGS) entry which is preliminary data.</text>
</comment>
<dbReference type="InterPro" id="IPR000524">
    <property type="entry name" value="Tscrpt_reg_HTH_GntR"/>
</dbReference>